<organismHost>
    <name type="scientific">Paramecium bursaria</name>
    <dbReference type="NCBI Taxonomy" id="74790"/>
</organismHost>
<accession>A7ITF1</accession>
<dbReference type="InterPro" id="IPR010568">
    <property type="entry name" value="Chlorovirusi_glycop_rpt"/>
</dbReference>
<name>A7ITF1_PBCVM</name>
<gene>
    <name evidence="1" type="primary">M071R</name>
    <name evidence="1" type="ORF">MT325_M071R</name>
</gene>
<proteinExistence type="predicted"/>
<reference evidence="1 2" key="1">
    <citation type="journal article" date="2007" name="Virology">
        <title>Sequence and annotation of the 314-kb MT325 and the 321-kb FR483 viruses that infect Chlorella Pbi.</title>
        <authorList>
            <person name="Fitzgerald L.A."/>
            <person name="Graves M.V."/>
            <person name="Li X."/>
            <person name="Feldblyum T."/>
            <person name="Hartigan J."/>
            <person name="Van Etten J.L."/>
        </authorList>
    </citation>
    <scope>NUCLEOTIDE SEQUENCE [LARGE SCALE GENOMIC DNA]</scope>
    <source>
        <strain evidence="1 2">MT325</strain>
    </source>
</reference>
<protein>
    <submittedName>
        <fullName evidence="1">Uncharacterized protein M071R</fullName>
    </submittedName>
</protein>
<dbReference type="Pfam" id="PF06598">
    <property type="entry name" value="Chlorovi_GP_rpt"/>
    <property type="match status" value="9"/>
</dbReference>
<organism evidence="1 2">
    <name type="scientific">Paramecium bursaria Chlorella virus MT325</name>
    <name type="common">PBCV-MT325</name>
    <dbReference type="NCBI Taxonomy" id="346932"/>
    <lineage>
        <taxon>Viruses</taxon>
        <taxon>Varidnaviria</taxon>
        <taxon>Bamfordvirae</taxon>
        <taxon>Nucleocytoviricota</taxon>
        <taxon>Megaviricetes</taxon>
        <taxon>Algavirales</taxon>
        <taxon>Phycodnaviridae</taxon>
        <taxon>Chlorovirus</taxon>
        <taxon>Chlorovirus conductrix</taxon>
        <taxon>Paramecium bursaria Chlorella virus A1</taxon>
    </lineage>
</organism>
<dbReference type="Proteomes" id="UP000246715">
    <property type="component" value="Segment"/>
</dbReference>
<sequence length="1497" mass="156171">MFNSAQFKTYALKLAGINTTSGDVTVRNQLTVVSNTNFIGNYTGLPAVSRSDISGNLMGNFVDVTGNITTGFFFGDGSQITGISNGPLPSVIRTDVQGNLTGTNANITGVVSTNSFFLGNGVFISNVVTVLPKNANADILRGNVTAAGNVDASNATARILRISGSTFVTGQVNVTGNVSAAYLFGNGAFLSGVTADLPDMANMNIIGNVVGSNVTASNVSTEILRLNGPATVNGQVTVVGNVSGNLSGNGAFLTSVFTGNLSRDVIGNVTAPGNIFAGLFVGRGDFLQLNGSTIQPQGNVLDQAERLALNASIGTIVTQEDVNRQFMLTSLPPSSNANWLQFSGNNFPVASLFGRLGDVVLISGTDIQSIQGQSIAGSGDITSANIDIRGNVLSANVTVTNVSTITLTAGNATVTGQVNVSGNTTALYYFGNASGITDAAYVLPRRGNIDIQGNVTALGNVNAANVSANIGLVNGNLFAAGQVTVNGNVSANFFIGDASRLSGVTPTFSTTSAINIIGNVSAPGNVNAANVVANILRVSGNAFVTGQVDATSNVSANYFIGNGSLLTGVNVVLINSQVVNITGNVRASGNVDAANVTANILRITGNVFVPGQVNVTGNVVAPFFFGNGLFLTGITANLSASQVMNILGNVSSPANVNASNVSANSILRVDGNAIIGGQVNVLGNIAANFFIGIGSALTGVQASVTASQVINVFGNVFAPGNVNASNVVANILRVNGNVVVGGQVNITGNIVANTFTGIGNLLNSITLSGTQNVNISGNVVSSGNVDASNISANSLVVLGNAIMGELNITGNITAPFYFGDGSRVTNIPACTAPTSICFVQPSSGFTSNTFCLDYAPTNGWSFVLPSNGAPSTIGIQTFSLPLDPSRPFSQLPANVTQTVSAPWAFSNGIWTSNVTLTSNGQFGPNTFNMGFSNFFGRYLGNSSNTAISSVTNPVNSMGLVSNVFANLSPVNIVASYVNPNTGDVSMLVAGTENSPFYPFMGRTFANNAVVYMRCDKNFTTVNGFNTIVTPVPGTTKGLTYRNQMSGYFVSETEMYFALQSDIKTFSDNLRIYGTNILSLDTARDAPFPYVARINPNTDTTNWVVGLTTTDIRTPAFQISISPDRTKVFTTMQSIREPFIGPNFRYQYSNATVVNQIVFDANVQTTPAISSGTLYDALSIGIWAANGLPINNTLSQITANVAVGSSIPIDVRTSSDAWSEDSNTAYYTFGSYEPANVSYLWRTYNNSSNTWTVRSTFNTGGNTLLNNLQYWMMRAPVGNPDTGAWVANIISIGNAFTPSYFIRPGGMTYSGEGNLWFTASIYKNTSYTGNTRFTFAGNAITTPTINTSGLGFVGLWKILDSNGSYSSMTLLSNSSEVANTSKYTACTSAFQTISVGRNVAKGTGVVRIQCVSNISNISFITPSGNIFCQGLTNPSNTRLISFDLYPNLSINGFNALSNIVSANASIGDNLQFGNAIDYNYSLNTLRTNFTRLNIDGLV</sequence>
<dbReference type="EMBL" id="DQ491001">
    <property type="protein sequence ID" value="ABT13625.1"/>
    <property type="molecule type" value="Genomic_DNA"/>
</dbReference>
<evidence type="ECO:0000313" key="1">
    <source>
        <dbReference type="EMBL" id="ABT13625.1"/>
    </source>
</evidence>
<evidence type="ECO:0000313" key="2">
    <source>
        <dbReference type="Proteomes" id="UP000246715"/>
    </source>
</evidence>